<name>A0A543N9K2_9ACTN</name>
<dbReference type="EMBL" id="VFQC01000002">
    <property type="protein sequence ID" value="TQN28497.1"/>
    <property type="molecule type" value="Genomic_DNA"/>
</dbReference>
<keyword evidence="3" id="KW-1185">Reference proteome</keyword>
<comment type="caution">
    <text evidence="2">The sequence shown here is derived from an EMBL/GenBank/DDBJ whole genome shotgun (WGS) entry which is preliminary data.</text>
</comment>
<evidence type="ECO:0000256" key="1">
    <source>
        <dbReference type="SAM" id="Phobius"/>
    </source>
</evidence>
<dbReference type="Proteomes" id="UP000317422">
    <property type="component" value="Unassembled WGS sequence"/>
</dbReference>
<keyword evidence="1" id="KW-0812">Transmembrane</keyword>
<dbReference type="AlphaFoldDB" id="A0A543N9K2"/>
<keyword evidence="1" id="KW-0472">Membrane</keyword>
<proteinExistence type="predicted"/>
<organism evidence="2 3">
    <name type="scientific">Haloactinospora alba</name>
    <dbReference type="NCBI Taxonomy" id="405555"/>
    <lineage>
        <taxon>Bacteria</taxon>
        <taxon>Bacillati</taxon>
        <taxon>Actinomycetota</taxon>
        <taxon>Actinomycetes</taxon>
        <taxon>Streptosporangiales</taxon>
        <taxon>Nocardiopsidaceae</taxon>
        <taxon>Haloactinospora</taxon>
    </lineage>
</organism>
<dbReference type="RefSeq" id="WP_141925542.1">
    <property type="nucleotide sequence ID" value="NZ_VFQC01000002.1"/>
</dbReference>
<reference evidence="2 3" key="1">
    <citation type="submission" date="2019-06" db="EMBL/GenBank/DDBJ databases">
        <title>Sequencing the genomes of 1000 actinobacteria strains.</title>
        <authorList>
            <person name="Klenk H.-P."/>
        </authorList>
    </citation>
    <scope>NUCLEOTIDE SEQUENCE [LARGE SCALE GENOMIC DNA]</scope>
    <source>
        <strain evidence="2 3">DSM 45015</strain>
    </source>
</reference>
<sequence>MSHPPNFAGTAQPPRSRLAVASLVLGLANVLCLFLLFIPPIVGIVLGALGIRDAR</sequence>
<evidence type="ECO:0000313" key="2">
    <source>
        <dbReference type="EMBL" id="TQN28497.1"/>
    </source>
</evidence>
<accession>A0A543N9K2</accession>
<keyword evidence="1" id="KW-1133">Transmembrane helix</keyword>
<evidence type="ECO:0000313" key="3">
    <source>
        <dbReference type="Proteomes" id="UP000317422"/>
    </source>
</evidence>
<protein>
    <submittedName>
        <fullName evidence="2">Uncharacterized protein</fullName>
    </submittedName>
</protein>
<gene>
    <name evidence="2" type="ORF">FHX37_3842</name>
</gene>
<feature type="transmembrane region" description="Helical" evidence="1">
    <location>
        <begin position="20"/>
        <end position="49"/>
    </location>
</feature>